<sequence>MALPSPLLHLPLTKPFLSLPKRHNFPPFKASFNFSLHDKTNLNVKSVSFAATRTASSLVVDEELEEFEAVNIAEDVTQL</sequence>
<gene>
    <name evidence="1" type="ORF">V6N11_045865</name>
</gene>
<evidence type="ECO:0000313" key="2">
    <source>
        <dbReference type="Proteomes" id="UP001396334"/>
    </source>
</evidence>
<reference evidence="1 2" key="1">
    <citation type="journal article" date="2024" name="G3 (Bethesda)">
        <title>Genome assembly of Hibiscus sabdariffa L. provides insights into metabolisms of medicinal natural products.</title>
        <authorList>
            <person name="Kim T."/>
        </authorList>
    </citation>
    <scope>NUCLEOTIDE SEQUENCE [LARGE SCALE GENOMIC DNA]</scope>
    <source>
        <strain evidence="1">TK-2024</strain>
        <tissue evidence="1">Old leaves</tissue>
    </source>
</reference>
<dbReference type="EMBL" id="JBBPBN010000047">
    <property type="protein sequence ID" value="KAK8994795.1"/>
    <property type="molecule type" value="Genomic_DNA"/>
</dbReference>
<protein>
    <submittedName>
        <fullName evidence="1">Uncharacterized protein</fullName>
    </submittedName>
</protein>
<comment type="caution">
    <text evidence="1">The sequence shown here is derived from an EMBL/GenBank/DDBJ whole genome shotgun (WGS) entry which is preliminary data.</text>
</comment>
<name>A0ABR2Q272_9ROSI</name>
<accession>A0ABR2Q272</accession>
<keyword evidence="2" id="KW-1185">Reference proteome</keyword>
<dbReference type="Proteomes" id="UP001396334">
    <property type="component" value="Unassembled WGS sequence"/>
</dbReference>
<organism evidence="1 2">
    <name type="scientific">Hibiscus sabdariffa</name>
    <name type="common">roselle</name>
    <dbReference type="NCBI Taxonomy" id="183260"/>
    <lineage>
        <taxon>Eukaryota</taxon>
        <taxon>Viridiplantae</taxon>
        <taxon>Streptophyta</taxon>
        <taxon>Embryophyta</taxon>
        <taxon>Tracheophyta</taxon>
        <taxon>Spermatophyta</taxon>
        <taxon>Magnoliopsida</taxon>
        <taxon>eudicotyledons</taxon>
        <taxon>Gunneridae</taxon>
        <taxon>Pentapetalae</taxon>
        <taxon>rosids</taxon>
        <taxon>malvids</taxon>
        <taxon>Malvales</taxon>
        <taxon>Malvaceae</taxon>
        <taxon>Malvoideae</taxon>
        <taxon>Hibiscus</taxon>
    </lineage>
</organism>
<proteinExistence type="predicted"/>
<evidence type="ECO:0000313" key="1">
    <source>
        <dbReference type="EMBL" id="KAK8994795.1"/>
    </source>
</evidence>